<evidence type="ECO:0000256" key="2">
    <source>
        <dbReference type="ARBA" id="ARBA00022553"/>
    </source>
</evidence>
<dbReference type="InterPro" id="IPR036860">
    <property type="entry name" value="SH2_dom_sf"/>
</dbReference>
<dbReference type="InterPro" id="IPR000980">
    <property type="entry name" value="SH2"/>
</dbReference>
<dbReference type="VEuPathDB" id="VectorBase:BGLAX_029456"/>
<keyword evidence="8 12" id="KW-0829">Tyrosine-protein kinase</keyword>
<feature type="domain" description="Protein kinase" evidence="15">
    <location>
        <begin position="267"/>
        <end position="522"/>
    </location>
</feature>
<keyword evidence="6 11" id="KW-0067">ATP-binding</keyword>
<comment type="catalytic activity">
    <reaction evidence="9 12">
        <text>L-tyrosyl-[protein] + ATP = O-phospho-L-tyrosyl-[protein] + ADP + H(+)</text>
        <dbReference type="Rhea" id="RHEA:10596"/>
        <dbReference type="Rhea" id="RHEA-COMP:10136"/>
        <dbReference type="Rhea" id="RHEA-COMP:20101"/>
        <dbReference type="ChEBI" id="CHEBI:15378"/>
        <dbReference type="ChEBI" id="CHEBI:30616"/>
        <dbReference type="ChEBI" id="CHEBI:46858"/>
        <dbReference type="ChEBI" id="CHEBI:61978"/>
        <dbReference type="ChEBI" id="CHEBI:456216"/>
        <dbReference type="EC" id="2.7.10.2"/>
    </reaction>
</comment>
<dbReference type="Pfam" id="PF07714">
    <property type="entry name" value="PK_Tyr_Ser-Thr"/>
    <property type="match status" value="1"/>
</dbReference>
<dbReference type="PROSITE" id="PS00109">
    <property type="entry name" value="PROTEIN_KINASE_TYR"/>
    <property type="match status" value="1"/>
</dbReference>
<evidence type="ECO:0000256" key="6">
    <source>
        <dbReference type="ARBA" id="ARBA00022840"/>
    </source>
</evidence>
<keyword evidence="1" id="KW-0728">SH3 domain</keyword>
<dbReference type="Gene3D" id="2.30.30.40">
    <property type="entry name" value="SH3 Domains"/>
    <property type="match status" value="1"/>
</dbReference>
<sequence>MGNVCPVGGGRQKKENGAKYLPDPNPSVHISSPHTDDQHPHSGGSGDHHIRPLPIPPPAKNRATTRTEKSRRKVTLGRRDSRYNKLITSRKFNFLVCFNYFYNQKQVAKILFVPRSESNDWWLATHTKSGKKGYIPSNYVIKDDTSPQTQDWWFEFDRKESDKMLLLPGNPQGTFLVREATDKSSYVLSVRDSDKANGDPCVKHYRIRKMDEGGYYISAKKIFKSLFDVINYYKENSDGLCCRLALACPRIRPVVHFRDLELPRDAVKLTHKLGAGCFGEVWKGTMRKVVDVAVKTLKPGTMSAEAFLNEAKIMHKLTHSKLVQLLAVVSATEPFYIITELMVNGALLDFLRSDQGKKLKFTTLIEMNSQIAEGMTYLESVNFVHRDLRAANILVGEHYDVKVADFGLARILEADDIYEANENAKFPIKWTAPEAALERKFSIKSDVWSFGVLMYEIITYGKVPYPGMAGSEVLQMVEKGRRMSKPTNGPIEVPDSYFNMMMKCWHRQPEERPTFESLHNFFDDYFVNVEPSYRDMDEL</sequence>
<evidence type="ECO:0000256" key="7">
    <source>
        <dbReference type="ARBA" id="ARBA00022999"/>
    </source>
</evidence>
<evidence type="ECO:0000256" key="12">
    <source>
        <dbReference type="RuleBase" id="RU362096"/>
    </source>
</evidence>
<feature type="region of interest" description="Disordered" evidence="13">
    <location>
        <begin position="1"/>
        <end position="77"/>
    </location>
</feature>
<dbReference type="OrthoDB" id="4062651at2759"/>
<dbReference type="InterPro" id="IPR011009">
    <property type="entry name" value="Kinase-like_dom_sf"/>
</dbReference>
<dbReference type="FunFam" id="3.30.200.20:FF:000053">
    <property type="entry name" value="Tyrosine-protein kinase"/>
    <property type="match status" value="1"/>
</dbReference>
<name>A0A2C9KCT6_BIOGL</name>
<evidence type="ECO:0000256" key="8">
    <source>
        <dbReference type="ARBA" id="ARBA00023137"/>
    </source>
</evidence>
<keyword evidence="7 10" id="KW-0727">SH2 domain</keyword>
<evidence type="ECO:0000256" key="9">
    <source>
        <dbReference type="ARBA" id="ARBA00051245"/>
    </source>
</evidence>
<dbReference type="Gene3D" id="3.30.200.20">
    <property type="entry name" value="Phosphorylase Kinase, domain 1"/>
    <property type="match status" value="1"/>
</dbReference>
<dbReference type="FunFam" id="1.10.510.10:FF:000399">
    <property type="entry name" value="Tyrosine-protein kinase"/>
    <property type="match status" value="1"/>
</dbReference>
<dbReference type="GO" id="GO:0005524">
    <property type="term" value="F:ATP binding"/>
    <property type="evidence" value="ECO:0007669"/>
    <property type="project" value="UniProtKB-UniRule"/>
</dbReference>
<dbReference type="Gene3D" id="3.30.505.10">
    <property type="entry name" value="SH2 domain"/>
    <property type="match status" value="1"/>
</dbReference>
<dbReference type="STRING" id="6526.A0A2C9KCT6"/>
<keyword evidence="3 12" id="KW-0808">Transferase</keyword>
<feature type="domain" description="SH2" evidence="14">
    <location>
        <begin position="121"/>
        <end position="248"/>
    </location>
</feature>
<dbReference type="PRINTS" id="PR00109">
    <property type="entry name" value="TYRKINASE"/>
</dbReference>
<dbReference type="InterPro" id="IPR001245">
    <property type="entry name" value="Ser-Thr/Tyr_kinase_cat_dom"/>
</dbReference>
<dbReference type="PROSITE" id="PS50001">
    <property type="entry name" value="SH2"/>
    <property type="match status" value="1"/>
</dbReference>
<dbReference type="InterPro" id="IPR017441">
    <property type="entry name" value="Protein_kinase_ATP_BS"/>
</dbReference>
<keyword evidence="2" id="KW-0597">Phosphoprotein</keyword>
<dbReference type="VEuPathDB" id="VectorBase:BGLB017620"/>
<dbReference type="SMART" id="SM00252">
    <property type="entry name" value="SH2"/>
    <property type="match status" value="1"/>
</dbReference>
<evidence type="ECO:0000259" key="15">
    <source>
        <dbReference type="PROSITE" id="PS50011"/>
    </source>
</evidence>
<evidence type="ECO:0000256" key="3">
    <source>
        <dbReference type="ARBA" id="ARBA00022679"/>
    </source>
</evidence>
<evidence type="ECO:0000313" key="16">
    <source>
        <dbReference type="EnsemblMetazoa" id="BGLB017620-PA"/>
    </source>
</evidence>
<dbReference type="Gene3D" id="1.10.510.10">
    <property type="entry name" value="Transferase(Phosphotransferase) domain 1"/>
    <property type="match status" value="1"/>
</dbReference>
<dbReference type="EC" id="2.7.10.2" evidence="12"/>
<feature type="compositionally biased region" description="Basic and acidic residues" evidence="13">
    <location>
        <begin position="34"/>
        <end position="50"/>
    </location>
</feature>
<dbReference type="GO" id="GO:0004715">
    <property type="term" value="F:non-membrane spanning protein tyrosine kinase activity"/>
    <property type="evidence" value="ECO:0007669"/>
    <property type="project" value="UniProtKB-EC"/>
</dbReference>
<evidence type="ECO:0000256" key="4">
    <source>
        <dbReference type="ARBA" id="ARBA00022741"/>
    </source>
</evidence>
<dbReference type="PANTHER" id="PTHR24418">
    <property type="entry name" value="TYROSINE-PROTEIN KINASE"/>
    <property type="match status" value="1"/>
</dbReference>
<dbReference type="SUPFAM" id="SSF56112">
    <property type="entry name" value="Protein kinase-like (PK-like)"/>
    <property type="match status" value="1"/>
</dbReference>
<evidence type="ECO:0000259" key="14">
    <source>
        <dbReference type="PROSITE" id="PS50001"/>
    </source>
</evidence>
<dbReference type="CDD" id="cd09933">
    <property type="entry name" value="SH2_Src_family"/>
    <property type="match status" value="1"/>
</dbReference>
<dbReference type="InterPro" id="IPR000719">
    <property type="entry name" value="Prot_kinase_dom"/>
</dbReference>
<evidence type="ECO:0000256" key="11">
    <source>
        <dbReference type="PROSITE-ProRule" id="PRU10141"/>
    </source>
</evidence>
<dbReference type="EnsemblMetazoa" id="BGLB017620-RA">
    <property type="protein sequence ID" value="BGLB017620-PA"/>
    <property type="gene ID" value="BGLB017620"/>
</dbReference>
<dbReference type="PROSITE" id="PS50011">
    <property type="entry name" value="PROTEIN_KINASE_DOM"/>
    <property type="match status" value="1"/>
</dbReference>
<dbReference type="InterPro" id="IPR008266">
    <property type="entry name" value="Tyr_kinase_AS"/>
</dbReference>
<keyword evidence="4 11" id="KW-0547">Nucleotide-binding</keyword>
<dbReference type="AlphaFoldDB" id="A0A2C9KCT6"/>
<dbReference type="Pfam" id="PF00017">
    <property type="entry name" value="SH2"/>
    <property type="match status" value="1"/>
</dbReference>
<keyword evidence="5 12" id="KW-0418">Kinase</keyword>
<dbReference type="SMART" id="SM00219">
    <property type="entry name" value="TyrKc"/>
    <property type="match status" value="1"/>
</dbReference>
<dbReference type="PROSITE" id="PS00107">
    <property type="entry name" value="PROTEIN_KINASE_ATP"/>
    <property type="match status" value="1"/>
</dbReference>
<dbReference type="KEGG" id="bgt:106064370"/>
<evidence type="ECO:0000313" key="17">
    <source>
        <dbReference type="Proteomes" id="UP000076420"/>
    </source>
</evidence>
<dbReference type="InterPro" id="IPR050198">
    <property type="entry name" value="Non-receptor_tyrosine_kinases"/>
</dbReference>
<evidence type="ECO:0000256" key="10">
    <source>
        <dbReference type="PROSITE-ProRule" id="PRU00191"/>
    </source>
</evidence>
<accession>A0A2C9KCT6</accession>
<dbReference type="Proteomes" id="UP000076420">
    <property type="component" value="Unassembled WGS sequence"/>
</dbReference>
<evidence type="ECO:0000256" key="1">
    <source>
        <dbReference type="ARBA" id="ARBA00022443"/>
    </source>
</evidence>
<reference evidence="16" key="1">
    <citation type="submission" date="2020-05" db="UniProtKB">
        <authorList>
            <consortium name="EnsemblMetazoa"/>
        </authorList>
    </citation>
    <scope>IDENTIFICATION</scope>
    <source>
        <strain evidence="16">BB02</strain>
    </source>
</reference>
<feature type="binding site" evidence="11">
    <location>
        <position position="295"/>
    </location>
    <ligand>
        <name>ATP</name>
        <dbReference type="ChEBI" id="CHEBI:30616"/>
    </ligand>
</feature>
<gene>
    <name evidence="16" type="primary">106064370</name>
</gene>
<organism evidence="16 17">
    <name type="scientific">Biomphalaria glabrata</name>
    <name type="common">Bloodfluke planorb</name>
    <name type="synonym">Freshwater snail</name>
    <dbReference type="NCBI Taxonomy" id="6526"/>
    <lineage>
        <taxon>Eukaryota</taxon>
        <taxon>Metazoa</taxon>
        <taxon>Spiralia</taxon>
        <taxon>Lophotrochozoa</taxon>
        <taxon>Mollusca</taxon>
        <taxon>Gastropoda</taxon>
        <taxon>Heterobranchia</taxon>
        <taxon>Euthyneura</taxon>
        <taxon>Panpulmonata</taxon>
        <taxon>Hygrophila</taxon>
        <taxon>Lymnaeoidea</taxon>
        <taxon>Planorbidae</taxon>
        <taxon>Biomphalaria</taxon>
    </lineage>
</organism>
<dbReference type="SUPFAM" id="SSF55550">
    <property type="entry name" value="SH2 domain"/>
    <property type="match status" value="1"/>
</dbReference>
<comment type="similarity">
    <text evidence="12">Belongs to the protein kinase superfamily. Tyr protein kinase family.</text>
</comment>
<dbReference type="PRINTS" id="PR00401">
    <property type="entry name" value="SH2DOMAIN"/>
</dbReference>
<dbReference type="InterPro" id="IPR020635">
    <property type="entry name" value="Tyr_kinase_cat_dom"/>
</dbReference>
<proteinExistence type="inferred from homology"/>
<evidence type="ECO:0000256" key="5">
    <source>
        <dbReference type="ARBA" id="ARBA00022777"/>
    </source>
</evidence>
<protein>
    <recommendedName>
        <fullName evidence="12">Tyrosine-protein kinase</fullName>
        <ecNumber evidence="12">2.7.10.2</ecNumber>
    </recommendedName>
</protein>
<evidence type="ECO:0000256" key="13">
    <source>
        <dbReference type="SAM" id="MobiDB-lite"/>
    </source>
</evidence>